<gene>
    <name evidence="10" type="ORF">GIS00_02225</name>
</gene>
<evidence type="ECO:0000313" key="10">
    <source>
        <dbReference type="EMBL" id="MTD12761.1"/>
    </source>
</evidence>
<keyword evidence="3 10" id="KW-0808">Transferase</keyword>
<dbReference type="PANTHER" id="PTHR30576:SF10">
    <property type="entry name" value="SLL5057 PROTEIN"/>
    <property type="match status" value="1"/>
</dbReference>
<evidence type="ECO:0000256" key="1">
    <source>
        <dbReference type="ARBA" id="ARBA00004141"/>
    </source>
</evidence>
<keyword evidence="4 8" id="KW-0812">Transmembrane</keyword>
<keyword evidence="11" id="KW-1185">Reference proteome</keyword>
<dbReference type="InterPro" id="IPR017475">
    <property type="entry name" value="EPS_sugar_tfrase"/>
</dbReference>
<organism evidence="10 11">
    <name type="scientific">Nakamurella alba</name>
    <dbReference type="NCBI Taxonomy" id="2665158"/>
    <lineage>
        <taxon>Bacteria</taxon>
        <taxon>Bacillati</taxon>
        <taxon>Actinomycetota</taxon>
        <taxon>Actinomycetes</taxon>
        <taxon>Nakamurellales</taxon>
        <taxon>Nakamurellaceae</taxon>
        <taxon>Nakamurella</taxon>
    </lineage>
</organism>
<name>A0A7K1FF66_9ACTN</name>
<dbReference type="GO" id="GO:0016020">
    <property type="term" value="C:membrane"/>
    <property type="evidence" value="ECO:0007669"/>
    <property type="project" value="UniProtKB-SubCell"/>
</dbReference>
<evidence type="ECO:0000259" key="9">
    <source>
        <dbReference type="Pfam" id="PF02397"/>
    </source>
</evidence>
<dbReference type="EMBL" id="WLYK01000001">
    <property type="protein sequence ID" value="MTD12761.1"/>
    <property type="molecule type" value="Genomic_DNA"/>
</dbReference>
<comment type="similarity">
    <text evidence="2">Belongs to the bacterial sugar transferase family.</text>
</comment>
<evidence type="ECO:0000256" key="8">
    <source>
        <dbReference type="SAM" id="Phobius"/>
    </source>
</evidence>
<feature type="transmembrane region" description="Helical" evidence="8">
    <location>
        <begin position="106"/>
        <end position="124"/>
    </location>
</feature>
<feature type="transmembrane region" description="Helical" evidence="8">
    <location>
        <begin position="136"/>
        <end position="153"/>
    </location>
</feature>
<comment type="subcellular location">
    <subcellularLocation>
        <location evidence="1">Membrane</location>
        <topology evidence="1">Multi-pass membrane protein</topology>
    </subcellularLocation>
</comment>
<evidence type="ECO:0000256" key="5">
    <source>
        <dbReference type="ARBA" id="ARBA00022989"/>
    </source>
</evidence>
<keyword evidence="5 8" id="KW-1133">Transmembrane helix</keyword>
<feature type="transmembrane region" description="Helical" evidence="8">
    <location>
        <begin position="173"/>
        <end position="192"/>
    </location>
</feature>
<evidence type="ECO:0000256" key="7">
    <source>
        <dbReference type="SAM" id="MobiDB-lite"/>
    </source>
</evidence>
<evidence type="ECO:0000256" key="4">
    <source>
        <dbReference type="ARBA" id="ARBA00022692"/>
    </source>
</evidence>
<dbReference type="AlphaFoldDB" id="A0A7K1FF66"/>
<sequence>MTAVGVDHPVRQSAQVLEPSGSLRADADDIDTEEELLVSVDAPAGVHNAGVPNVVPTQRGPRTAEFQQTGTAPRSAEVATGPLTVTAPAKTPWAVRYGRRLALTDLVAIIWAGAGAHTVHMGVFSSQVSRDPVDGAYLLLTACLAAAWALVLLWGGSRDASVVGHGAEEYKRVVQTSVGFFGLAAICSYVFNLHLPRVYVLVMLPAGLLALLATRYLWRRWLHVQRRGGRYVSQVLAVGNVRTVRELVADLRRAPLSSYRVVGICTQPDPTATGLTTEGPSAVRNVDGIPVLGSLDDVAKVAAAHDIDVVAVTATASFGPSRVRSLGWELEKTSVDLVLAPALTNIAGPRVHTTPVAGLPLIHVDRPTYRGANRVLKRSFDMIGAALLLVLLSPVILGIAVAMKCTDRGPLFFRQERVGVNGRTFRMVKFRSMVVDAEARLAALQQAQRDAGNQVLFKMQDDPRITRIGKVLRRYSLDELPQLFNVLRGDMSLVGPRPPLRSEVDVYGDEAMLRLLVKPGMTGLWQVSGRSDLSWEDTVRLDTYYVENWSITGDLVILFKTLKAVTSSGGAY</sequence>
<feature type="transmembrane region" description="Helical" evidence="8">
    <location>
        <begin position="380"/>
        <end position="403"/>
    </location>
</feature>
<reference evidence="10 11" key="1">
    <citation type="submission" date="2019-11" db="EMBL/GenBank/DDBJ databases">
        <authorList>
            <person name="Jiang L.-Q."/>
        </authorList>
    </citation>
    <scope>NUCLEOTIDE SEQUENCE [LARGE SCALE GENOMIC DNA]</scope>
    <source>
        <strain evidence="10 11">YIM 132087</strain>
    </source>
</reference>
<dbReference type="PANTHER" id="PTHR30576">
    <property type="entry name" value="COLANIC BIOSYNTHESIS UDP-GLUCOSE LIPID CARRIER TRANSFERASE"/>
    <property type="match status" value="1"/>
</dbReference>
<evidence type="ECO:0000256" key="2">
    <source>
        <dbReference type="ARBA" id="ARBA00006464"/>
    </source>
</evidence>
<dbReference type="GO" id="GO:0016780">
    <property type="term" value="F:phosphotransferase activity, for other substituted phosphate groups"/>
    <property type="evidence" value="ECO:0007669"/>
    <property type="project" value="TreeGrafter"/>
</dbReference>
<feature type="transmembrane region" description="Helical" evidence="8">
    <location>
        <begin position="198"/>
        <end position="218"/>
    </location>
</feature>
<protein>
    <submittedName>
        <fullName evidence="10">Exopolysaccharide biosynthesis polyprenyl glycosylphosphotransferase</fullName>
    </submittedName>
</protein>
<dbReference type="Pfam" id="PF02397">
    <property type="entry name" value="Bac_transf"/>
    <property type="match status" value="1"/>
</dbReference>
<feature type="region of interest" description="Disordered" evidence="7">
    <location>
        <begin position="49"/>
        <end position="71"/>
    </location>
</feature>
<dbReference type="NCBIfam" id="TIGR03025">
    <property type="entry name" value="EPS_sugtrans"/>
    <property type="match status" value="1"/>
</dbReference>
<proteinExistence type="inferred from homology"/>
<dbReference type="Proteomes" id="UP000460221">
    <property type="component" value="Unassembled WGS sequence"/>
</dbReference>
<evidence type="ECO:0000256" key="3">
    <source>
        <dbReference type="ARBA" id="ARBA00022679"/>
    </source>
</evidence>
<dbReference type="Pfam" id="PF13727">
    <property type="entry name" value="CoA_binding_3"/>
    <property type="match status" value="1"/>
</dbReference>
<comment type="caution">
    <text evidence="10">The sequence shown here is derived from an EMBL/GenBank/DDBJ whole genome shotgun (WGS) entry which is preliminary data.</text>
</comment>
<keyword evidence="6 8" id="KW-0472">Membrane</keyword>
<evidence type="ECO:0000313" key="11">
    <source>
        <dbReference type="Proteomes" id="UP000460221"/>
    </source>
</evidence>
<accession>A0A7K1FF66</accession>
<evidence type="ECO:0000256" key="6">
    <source>
        <dbReference type="ARBA" id="ARBA00023136"/>
    </source>
</evidence>
<dbReference type="InterPro" id="IPR003362">
    <property type="entry name" value="Bact_transf"/>
</dbReference>
<feature type="domain" description="Bacterial sugar transferase" evidence="9">
    <location>
        <begin position="377"/>
        <end position="566"/>
    </location>
</feature>